<feature type="domain" description="WDHD1/CFT4 second beta-propeller" evidence="7">
    <location>
        <begin position="395"/>
        <end position="677"/>
    </location>
</feature>
<feature type="repeat" description="WD" evidence="5">
    <location>
        <begin position="141"/>
        <end position="172"/>
    </location>
</feature>
<dbReference type="GO" id="GO:0003682">
    <property type="term" value="F:chromatin binding"/>
    <property type="evidence" value="ECO:0007669"/>
    <property type="project" value="TreeGrafter"/>
</dbReference>
<dbReference type="Proteomes" id="UP001314263">
    <property type="component" value="Unassembled WGS sequence"/>
</dbReference>
<evidence type="ECO:0000256" key="3">
    <source>
        <dbReference type="ARBA" id="ARBA00022737"/>
    </source>
</evidence>
<dbReference type="PANTHER" id="PTHR19932:SF10">
    <property type="entry name" value="WD REPEAT AND HMG-BOX DNA-BINDING PROTEIN 1"/>
    <property type="match status" value="1"/>
</dbReference>
<evidence type="ECO:0000256" key="2">
    <source>
        <dbReference type="ARBA" id="ARBA00022574"/>
    </source>
</evidence>
<dbReference type="InterPro" id="IPR019775">
    <property type="entry name" value="WD40_repeat_CS"/>
</dbReference>
<proteinExistence type="predicted"/>
<feature type="domain" description="WDHD1/CFT4 helical bundle" evidence="8">
    <location>
        <begin position="686"/>
        <end position="785"/>
    </location>
</feature>
<evidence type="ECO:0000313" key="10">
    <source>
        <dbReference type="EMBL" id="CAK0773424.1"/>
    </source>
</evidence>
<feature type="compositionally biased region" description="Low complexity" evidence="6">
    <location>
        <begin position="877"/>
        <end position="886"/>
    </location>
</feature>
<evidence type="ECO:0000259" key="8">
    <source>
        <dbReference type="Pfam" id="PF20946"/>
    </source>
</evidence>
<evidence type="ECO:0000256" key="4">
    <source>
        <dbReference type="ARBA" id="ARBA00023242"/>
    </source>
</evidence>
<feature type="region of interest" description="Disordered" evidence="6">
    <location>
        <begin position="384"/>
        <end position="403"/>
    </location>
</feature>
<evidence type="ECO:0000259" key="9">
    <source>
        <dbReference type="Pfam" id="PF24817"/>
    </source>
</evidence>
<dbReference type="AlphaFoldDB" id="A0AAV1I4N4"/>
<dbReference type="InterPro" id="IPR015943">
    <property type="entry name" value="WD40/YVTN_repeat-like_dom_sf"/>
</dbReference>
<dbReference type="InterPro" id="IPR048591">
    <property type="entry name" value="WDHD1/CFT4_hel"/>
</dbReference>
<evidence type="ECO:0000259" key="7">
    <source>
        <dbReference type="Pfam" id="PF12341"/>
    </source>
</evidence>
<dbReference type="InterPro" id="IPR057646">
    <property type="entry name" value="WD40_WDHD1_1st"/>
</dbReference>
<dbReference type="GO" id="GO:0000278">
    <property type="term" value="P:mitotic cell cycle"/>
    <property type="evidence" value="ECO:0007669"/>
    <property type="project" value="TreeGrafter"/>
</dbReference>
<name>A0AAV1I4N4_9CHLO</name>
<dbReference type="SUPFAM" id="SSF50978">
    <property type="entry name" value="WD40 repeat-like"/>
    <property type="match status" value="1"/>
</dbReference>
<feature type="compositionally biased region" description="Low complexity" evidence="6">
    <location>
        <begin position="338"/>
        <end position="352"/>
    </location>
</feature>
<keyword evidence="4" id="KW-0539">Nucleus</keyword>
<keyword evidence="11" id="KW-1185">Reference proteome</keyword>
<dbReference type="GO" id="GO:0043596">
    <property type="term" value="C:nuclear replication fork"/>
    <property type="evidence" value="ECO:0007669"/>
    <property type="project" value="TreeGrafter"/>
</dbReference>
<feature type="compositionally biased region" description="Basic and acidic residues" evidence="6">
    <location>
        <begin position="353"/>
        <end position="365"/>
    </location>
</feature>
<feature type="region of interest" description="Disordered" evidence="6">
    <location>
        <begin position="308"/>
        <end position="378"/>
    </location>
</feature>
<dbReference type="InterPro" id="IPR022100">
    <property type="entry name" value="WDHD1/CFT4_beta-prop_2nd"/>
</dbReference>
<dbReference type="PROSITE" id="PS00678">
    <property type="entry name" value="WD_REPEATS_1"/>
    <property type="match status" value="1"/>
</dbReference>
<comment type="subcellular location">
    <subcellularLocation>
        <location evidence="1">Nucleus</location>
    </subcellularLocation>
</comment>
<dbReference type="Pfam" id="PF12341">
    <property type="entry name" value="Mcl1_mid"/>
    <property type="match status" value="1"/>
</dbReference>
<evidence type="ECO:0008006" key="12">
    <source>
        <dbReference type="Google" id="ProtNLM"/>
    </source>
</evidence>
<dbReference type="SMART" id="SM00320">
    <property type="entry name" value="WD40"/>
    <property type="match status" value="5"/>
</dbReference>
<sequence>MHIFGGSSYERPFDDACKDAFSTELLSCGADGRLALRAAGKATISNVVLNKETSLHCLDAHAKSQLVAVGDGKNFVKTYKLPSLEFHKVATRFQLPVRAVAFSPCGLKLAAAGDDDGIKLVHVADGKVYKTLRAGPYTRCLAFEHEGTYLASLSAEGHLHVWDVATGKSDCSMPKCAPKVDRSSAMRGGLAWHPNGSLLAVAGTNNSIVIYESLSWEPLHQLDDAHTGLVNCLRFSPNGLYLASGGRDKKITVWDVEKKEVLSKTDVDAVPSALAWHPGSSNNALASIGEDGRIHLWNSVIPAHMLTPSAPLDDRLPRPATSQDQSPEHEAAYGSTMSGSEAGAGAGASCDDSGSKDAPETHPEAEIGSAADEGRRKAPVIRKVMGPRLPRLQPAIHSGSTPPGDGRKRWLAYNMLGGISSRDDDGFCAVEVSFHDAAQHRRVPLLTDFYQFSMAALSEAGAFYASQSSTSVPSTLAFKPFESWAPGSDWTIGLPPGEECILVEAGSTFCAVATSKHSLRIFSVSGVQTGVMTLAGRPVAMAAQEDQLAVVWHTAMPAAEGDQALHYSVYCVSAQSVLHTGALYLSGGSHLSWLGFSETGLLAAYDTQGIMRVRSPAFGGSWVPVFDAATQLSASQSCWPVGLDQQNLYCVIGTAAQPWPQVQLRPVLSVVDLQVPVLGGESDFGRLEAQLLCMQTHLAHLRDVEGLQGASEAIHGQIQDAIDNIDKKLLRMFQSAVKAEKVVRALEVASQLTAVRSLEGAVKLANHHRMSALAERVQLLVQNLEEQEPEDVMQQSASPLGYLALRHSLKEDLGRPGHNGKAAVETLGNDASQALRELHKPNSELRGDAQKESNPAASPVGKRKLGGANPFAKKAKAVAAAAGGTS</sequence>
<accession>A0AAV1I4N4</accession>
<dbReference type="PROSITE" id="PS50294">
    <property type="entry name" value="WD_REPEATS_REGION"/>
    <property type="match status" value="1"/>
</dbReference>
<gene>
    <name evidence="10" type="ORF">CVIRNUC_004064</name>
</gene>
<evidence type="ECO:0000256" key="5">
    <source>
        <dbReference type="PROSITE-ProRule" id="PRU00221"/>
    </source>
</evidence>
<evidence type="ECO:0000256" key="6">
    <source>
        <dbReference type="SAM" id="MobiDB-lite"/>
    </source>
</evidence>
<dbReference type="Pfam" id="PF20946">
    <property type="entry name" value="Ctf4_C"/>
    <property type="match status" value="1"/>
</dbReference>
<dbReference type="PANTHER" id="PTHR19932">
    <property type="entry name" value="WD REPEAT AND HMG-BOX DNA BINDING PROTEIN"/>
    <property type="match status" value="1"/>
</dbReference>
<dbReference type="Gene3D" id="2.130.10.10">
    <property type="entry name" value="YVTN repeat-like/Quinoprotein amine dehydrogenase"/>
    <property type="match status" value="2"/>
</dbReference>
<dbReference type="InterPro" id="IPR036322">
    <property type="entry name" value="WD40_repeat_dom_sf"/>
</dbReference>
<dbReference type="EMBL" id="CAUYUE010000005">
    <property type="protein sequence ID" value="CAK0773424.1"/>
    <property type="molecule type" value="Genomic_DNA"/>
</dbReference>
<feature type="region of interest" description="Disordered" evidence="6">
    <location>
        <begin position="841"/>
        <end position="886"/>
    </location>
</feature>
<protein>
    <recommendedName>
        <fullName evidence="12">Minichromosome loss protein Mcl1 middle region domain-containing protein</fullName>
    </recommendedName>
</protein>
<keyword evidence="2 5" id="KW-0853">WD repeat</keyword>
<evidence type="ECO:0000256" key="1">
    <source>
        <dbReference type="ARBA" id="ARBA00004123"/>
    </source>
</evidence>
<comment type="caution">
    <text evidence="10">The sequence shown here is derived from an EMBL/GenBank/DDBJ whole genome shotgun (WGS) entry which is preliminary data.</text>
</comment>
<dbReference type="GO" id="GO:0006261">
    <property type="term" value="P:DNA-templated DNA replication"/>
    <property type="evidence" value="ECO:0007669"/>
    <property type="project" value="TreeGrafter"/>
</dbReference>
<feature type="compositionally biased region" description="Basic and acidic residues" evidence="6">
    <location>
        <begin position="841"/>
        <end position="851"/>
    </location>
</feature>
<reference evidence="10 11" key="1">
    <citation type="submission" date="2023-10" db="EMBL/GenBank/DDBJ databases">
        <authorList>
            <person name="Maclean D."/>
            <person name="Macfadyen A."/>
        </authorList>
    </citation>
    <scope>NUCLEOTIDE SEQUENCE [LARGE SCALE GENOMIC DNA]</scope>
</reference>
<keyword evidence="3" id="KW-0677">Repeat</keyword>
<dbReference type="GO" id="GO:0006281">
    <property type="term" value="P:DNA repair"/>
    <property type="evidence" value="ECO:0007669"/>
    <property type="project" value="TreeGrafter"/>
</dbReference>
<dbReference type="PROSITE" id="PS50082">
    <property type="entry name" value="WD_REPEATS_2"/>
    <property type="match status" value="2"/>
</dbReference>
<dbReference type="InterPro" id="IPR001680">
    <property type="entry name" value="WD40_rpt"/>
</dbReference>
<evidence type="ECO:0000313" key="11">
    <source>
        <dbReference type="Proteomes" id="UP001314263"/>
    </source>
</evidence>
<feature type="repeat" description="WD" evidence="5">
    <location>
        <begin position="223"/>
        <end position="264"/>
    </location>
</feature>
<dbReference type="Pfam" id="PF24817">
    <property type="entry name" value="WD40_WDHD1_1st"/>
    <property type="match status" value="1"/>
</dbReference>
<feature type="domain" description="WDHD1 first WD40" evidence="9">
    <location>
        <begin position="15"/>
        <end position="294"/>
    </location>
</feature>
<organism evidence="10 11">
    <name type="scientific">Coccomyxa viridis</name>
    <dbReference type="NCBI Taxonomy" id="1274662"/>
    <lineage>
        <taxon>Eukaryota</taxon>
        <taxon>Viridiplantae</taxon>
        <taxon>Chlorophyta</taxon>
        <taxon>core chlorophytes</taxon>
        <taxon>Trebouxiophyceae</taxon>
        <taxon>Trebouxiophyceae incertae sedis</taxon>
        <taxon>Coccomyxaceae</taxon>
        <taxon>Coccomyxa</taxon>
    </lineage>
</organism>